<keyword evidence="7" id="KW-0406">Ion transport</keyword>
<dbReference type="GO" id="GO:0008324">
    <property type="term" value="F:monoatomic cation transmembrane transporter activity"/>
    <property type="evidence" value="ECO:0007669"/>
    <property type="project" value="InterPro"/>
</dbReference>
<evidence type="ECO:0000256" key="1">
    <source>
        <dbReference type="ARBA" id="ARBA00004166"/>
    </source>
</evidence>
<feature type="region of interest" description="Disordered" evidence="11">
    <location>
        <begin position="1"/>
        <end position="189"/>
    </location>
</feature>
<evidence type="ECO:0000256" key="8">
    <source>
        <dbReference type="ARBA" id="ARBA00023136"/>
    </source>
</evidence>
<proteinExistence type="predicted"/>
<dbReference type="GO" id="GO:0098771">
    <property type="term" value="P:inorganic ion homeostasis"/>
    <property type="evidence" value="ECO:0007669"/>
    <property type="project" value="UniProtKB-ARBA"/>
</dbReference>
<dbReference type="InterPro" id="IPR058533">
    <property type="entry name" value="Cation_efflux_TM"/>
</dbReference>
<dbReference type="STRING" id="1280837.A0A316VIY3"/>
<feature type="compositionally biased region" description="Low complexity" evidence="11">
    <location>
        <begin position="113"/>
        <end position="136"/>
    </location>
</feature>
<keyword evidence="4" id="KW-0862">Zinc</keyword>
<keyword evidence="14" id="KW-1185">Reference proteome</keyword>
<evidence type="ECO:0000256" key="10">
    <source>
        <dbReference type="ARBA" id="ARBA00045455"/>
    </source>
</evidence>
<dbReference type="SUPFAM" id="SSF161111">
    <property type="entry name" value="Cation efflux protein transmembrane domain-like"/>
    <property type="match status" value="1"/>
</dbReference>
<comment type="subunit">
    <text evidence="9">Heterodimer with SLC30A5; form a functional zinc ion transmembrane transporter.</text>
</comment>
<dbReference type="GO" id="GO:0030003">
    <property type="term" value="P:intracellular monoatomic cation homeostasis"/>
    <property type="evidence" value="ECO:0007669"/>
    <property type="project" value="UniProtKB-ARBA"/>
</dbReference>
<dbReference type="GO" id="GO:0016020">
    <property type="term" value="C:membrane"/>
    <property type="evidence" value="ECO:0007669"/>
    <property type="project" value="InterPro"/>
</dbReference>
<evidence type="ECO:0000313" key="13">
    <source>
        <dbReference type="EMBL" id="PWN37184.1"/>
    </source>
</evidence>
<feature type="domain" description="Cation efflux protein transmembrane" evidence="12">
    <location>
        <begin position="287"/>
        <end position="467"/>
    </location>
</feature>
<evidence type="ECO:0000256" key="7">
    <source>
        <dbReference type="ARBA" id="ARBA00023065"/>
    </source>
</evidence>
<evidence type="ECO:0000313" key="14">
    <source>
        <dbReference type="Proteomes" id="UP000245771"/>
    </source>
</evidence>
<dbReference type="GeneID" id="37023371"/>
<dbReference type="RefSeq" id="XP_025357486.1">
    <property type="nucleotide sequence ID" value="XM_025501590.1"/>
</dbReference>
<comment type="subcellular location">
    <subcellularLocation>
        <location evidence="1">Golgi apparatus</location>
        <location evidence="1">trans-Golgi network membrane</location>
        <topology evidence="1">Multi-pass membrane protein</topology>
    </subcellularLocation>
</comment>
<feature type="compositionally biased region" description="Low complexity" evidence="11">
    <location>
        <begin position="46"/>
        <end position="58"/>
    </location>
</feature>
<feature type="compositionally biased region" description="Basic and acidic residues" evidence="11">
    <location>
        <begin position="13"/>
        <end position="26"/>
    </location>
</feature>
<sequence length="611" mass="66514">MALPSLNVSMDEGAERSPKAEGKNDARNLSNTETEEEEDQVLELPSSSSTSSITKSLSQMTAAERREHSRRHSRIHSRNLSVFFPQPGSEAEREADQIQAANTFQKPEVHLDTNVSSSSSRLTSADSTKSLSPSPSKSRKGHHRKHSVMHDADFAPQTNQPHLHSHHEHEEDHKHTARAYPQHTRQHSSSLVGQLLSTPVWNLLSNTALPPAHRPILIFGTFHFILGAVLWMKGQSGDSLAMTGLGYLVVFDAFGVLNSVASEWLIEQWRREKASVHAHGHNKKFVKPYGPHRIETLLQFSQTIYLLFAAIYVCKESVEHALLEGHEEEHHEQDEVGLRLPQLTLLITTAACIFSNVVLQNHVKLVAACGFSTAASEASSASRRRAGHGRQVSVLADPSVMAGPFLQLFANPFSVTVLFFASTLTVSAFAMPAFQVAALDKVLAGLESVAMLYVAYPASKALGKILLQTAPKQHEVQNVQLMRTLRTIEEHKLVTYVAPPHLWQLTPPTSAINQTQPAAAIQFSANGLSSSSSASSLLLGQATNRTAKNAALIASVQIFLHDNASDADVLDITRWAWQLLAPAVGAGAGLPVGESLRGALRAGEVIVQSHA</sequence>
<evidence type="ECO:0000256" key="4">
    <source>
        <dbReference type="ARBA" id="ARBA00022833"/>
    </source>
</evidence>
<dbReference type="InterPro" id="IPR027469">
    <property type="entry name" value="Cation_efflux_TMD_sf"/>
</dbReference>
<protein>
    <recommendedName>
        <fullName evidence="12">Cation efflux protein transmembrane domain-containing protein</fullName>
    </recommendedName>
</protein>
<dbReference type="Proteomes" id="UP000245771">
    <property type="component" value="Unassembled WGS sequence"/>
</dbReference>
<gene>
    <name evidence="13" type="ORF">FA14DRAFT_187312</name>
</gene>
<keyword evidence="8" id="KW-0472">Membrane</keyword>
<evidence type="ECO:0000256" key="2">
    <source>
        <dbReference type="ARBA" id="ARBA00022448"/>
    </source>
</evidence>
<keyword evidence="3" id="KW-0812">Transmembrane</keyword>
<evidence type="ECO:0000259" key="12">
    <source>
        <dbReference type="Pfam" id="PF01545"/>
    </source>
</evidence>
<name>A0A316VIY3_9BASI</name>
<dbReference type="Gene3D" id="1.20.1510.10">
    <property type="entry name" value="Cation efflux protein transmembrane domain"/>
    <property type="match status" value="1"/>
</dbReference>
<evidence type="ECO:0000256" key="6">
    <source>
        <dbReference type="ARBA" id="ARBA00023034"/>
    </source>
</evidence>
<feature type="compositionally biased region" description="Basic residues" evidence="11">
    <location>
        <begin position="137"/>
        <end position="147"/>
    </location>
</feature>
<dbReference type="PANTHER" id="PTHR46531">
    <property type="entry name" value="ZINC TRANSPORTER 6"/>
    <property type="match status" value="1"/>
</dbReference>
<organism evidence="13 14">
    <name type="scientific">Meira miltonrushii</name>
    <dbReference type="NCBI Taxonomy" id="1280837"/>
    <lineage>
        <taxon>Eukaryota</taxon>
        <taxon>Fungi</taxon>
        <taxon>Dikarya</taxon>
        <taxon>Basidiomycota</taxon>
        <taxon>Ustilaginomycotina</taxon>
        <taxon>Exobasidiomycetes</taxon>
        <taxon>Exobasidiales</taxon>
        <taxon>Brachybasidiaceae</taxon>
        <taxon>Meira</taxon>
    </lineage>
</organism>
<dbReference type="Pfam" id="PF01545">
    <property type="entry name" value="Cation_efflux"/>
    <property type="match status" value="1"/>
</dbReference>
<comment type="function">
    <text evidence="10">Has probably no intrinsic transporter activity but together with SLC30A5 forms a functional zinc ion:proton antiporter heterodimer, mediating zinc entry into the lumen of organelles along the secretory pathway. As part of that zinc ion:proton antiporter, contributes to zinc ion homeostasis within the early secretory pathway and regulates the activation and folding of enzymes like alkaline phosphatases and enzymes involved in phosphatidylinositol glycan anchor biosynthesis.</text>
</comment>
<feature type="compositionally biased region" description="Basic residues" evidence="11">
    <location>
        <begin position="68"/>
        <end position="77"/>
    </location>
</feature>
<dbReference type="EMBL" id="KZ819602">
    <property type="protein sequence ID" value="PWN37184.1"/>
    <property type="molecule type" value="Genomic_DNA"/>
</dbReference>
<dbReference type="InParanoid" id="A0A316VIY3"/>
<dbReference type="GO" id="GO:0005794">
    <property type="term" value="C:Golgi apparatus"/>
    <property type="evidence" value="ECO:0007669"/>
    <property type="project" value="UniProtKB-SubCell"/>
</dbReference>
<keyword evidence="2" id="KW-0813">Transport</keyword>
<dbReference type="PANTHER" id="PTHR46531:SF1">
    <property type="entry name" value="ZINC TRANSPORTER 6"/>
    <property type="match status" value="1"/>
</dbReference>
<dbReference type="OrthoDB" id="5382797at2759"/>
<evidence type="ECO:0000256" key="9">
    <source>
        <dbReference type="ARBA" id="ARBA00038600"/>
    </source>
</evidence>
<evidence type="ECO:0000256" key="11">
    <source>
        <dbReference type="SAM" id="MobiDB-lite"/>
    </source>
</evidence>
<dbReference type="AlphaFoldDB" id="A0A316VIY3"/>
<reference evidence="13 14" key="1">
    <citation type="journal article" date="2018" name="Mol. Biol. Evol.">
        <title>Broad Genomic Sampling Reveals a Smut Pathogenic Ancestry of the Fungal Clade Ustilaginomycotina.</title>
        <authorList>
            <person name="Kijpornyongpan T."/>
            <person name="Mondo S.J."/>
            <person name="Barry K."/>
            <person name="Sandor L."/>
            <person name="Lee J."/>
            <person name="Lipzen A."/>
            <person name="Pangilinan J."/>
            <person name="LaButti K."/>
            <person name="Hainaut M."/>
            <person name="Henrissat B."/>
            <person name="Grigoriev I.V."/>
            <person name="Spatafora J.W."/>
            <person name="Aime M.C."/>
        </authorList>
    </citation>
    <scope>NUCLEOTIDE SEQUENCE [LARGE SCALE GENOMIC DNA]</scope>
    <source>
        <strain evidence="13 14">MCA 3882</strain>
    </source>
</reference>
<keyword evidence="6" id="KW-0333">Golgi apparatus</keyword>
<dbReference type="InterPro" id="IPR052005">
    <property type="entry name" value="CDF_SLC30A"/>
</dbReference>
<evidence type="ECO:0000256" key="3">
    <source>
        <dbReference type="ARBA" id="ARBA00022692"/>
    </source>
</evidence>
<keyword evidence="5" id="KW-1133">Transmembrane helix</keyword>
<dbReference type="GO" id="GO:0006829">
    <property type="term" value="P:zinc ion transport"/>
    <property type="evidence" value="ECO:0007669"/>
    <property type="project" value="TreeGrafter"/>
</dbReference>
<accession>A0A316VIY3</accession>
<evidence type="ECO:0000256" key="5">
    <source>
        <dbReference type="ARBA" id="ARBA00022989"/>
    </source>
</evidence>